<dbReference type="AlphaFoldDB" id="A0A0A0C1Z0"/>
<dbReference type="PANTHER" id="PTHR30204">
    <property type="entry name" value="REDOX-CYCLING DRUG-SENSING TRANSCRIPTIONAL ACTIVATOR SOXR"/>
    <property type="match status" value="1"/>
</dbReference>
<proteinExistence type="predicted"/>
<dbReference type="InterPro" id="IPR047057">
    <property type="entry name" value="MerR_fam"/>
</dbReference>
<evidence type="ECO:0000259" key="2">
    <source>
        <dbReference type="PROSITE" id="PS50937"/>
    </source>
</evidence>
<protein>
    <submittedName>
        <fullName evidence="3">MerR family transcriptional regulator</fullName>
    </submittedName>
</protein>
<dbReference type="InterPro" id="IPR000551">
    <property type="entry name" value="MerR-type_HTH_dom"/>
</dbReference>
<evidence type="ECO:0000313" key="3">
    <source>
        <dbReference type="EMBL" id="KGM13404.1"/>
    </source>
</evidence>
<dbReference type="Proteomes" id="UP000054314">
    <property type="component" value="Unassembled WGS sequence"/>
</dbReference>
<gene>
    <name evidence="3" type="ORF">N869_14345</name>
</gene>
<dbReference type="PROSITE" id="PS50937">
    <property type="entry name" value="HTH_MERR_2"/>
    <property type="match status" value="1"/>
</dbReference>
<dbReference type="SUPFAM" id="SSF46955">
    <property type="entry name" value="Putative DNA-binding domain"/>
    <property type="match status" value="1"/>
</dbReference>
<name>A0A0A0C1Z0_9CELL</name>
<organism evidence="3 4">
    <name type="scientific">Cellulomonas bogoriensis 69B4 = DSM 16987</name>
    <dbReference type="NCBI Taxonomy" id="1386082"/>
    <lineage>
        <taxon>Bacteria</taxon>
        <taxon>Bacillati</taxon>
        <taxon>Actinomycetota</taxon>
        <taxon>Actinomycetes</taxon>
        <taxon>Micrococcales</taxon>
        <taxon>Cellulomonadaceae</taxon>
        <taxon>Cellulomonas</taxon>
    </lineage>
</organism>
<evidence type="ECO:0000256" key="1">
    <source>
        <dbReference type="ARBA" id="ARBA00023125"/>
    </source>
</evidence>
<dbReference type="GO" id="GO:0003700">
    <property type="term" value="F:DNA-binding transcription factor activity"/>
    <property type="evidence" value="ECO:0007669"/>
    <property type="project" value="InterPro"/>
</dbReference>
<feature type="domain" description="HTH merR-type" evidence="2">
    <location>
        <begin position="59"/>
        <end position="116"/>
    </location>
</feature>
<keyword evidence="4" id="KW-1185">Reference proteome</keyword>
<dbReference type="InterPro" id="IPR009061">
    <property type="entry name" value="DNA-bd_dom_put_sf"/>
</dbReference>
<evidence type="ECO:0000313" key="4">
    <source>
        <dbReference type="Proteomes" id="UP000054314"/>
    </source>
</evidence>
<reference evidence="3 4" key="1">
    <citation type="submission" date="2013-08" db="EMBL/GenBank/DDBJ databases">
        <title>Genome sequencing of Cellulomonas bogoriensis 69B4.</title>
        <authorList>
            <person name="Chen F."/>
            <person name="Li Y."/>
            <person name="Wang G."/>
        </authorList>
    </citation>
    <scope>NUCLEOTIDE SEQUENCE [LARGE SCALE GENOMIC DNA]</scope>
    <source>
        <strain evidence="3 4">69B4</strain>
    </source>
</reference>
<dbReference type="Pfam" id="PF13411">
    <property type="entry name" value="MerR_1"/>
    <property type="match status" value="1"/>
</dbReference>
<accession>A0A0A0C1Z0</accession>
<dbReference type="GO" id="GO:0003677">
    <property type="term" value="F:DNA binding"/>
    <property type="evidence" value="ECO:0007669"/>
    <property type="project" value="UniProtKB-KW"/>
</dbReference>
<dbReference type="EMBL" id="AXCZ01000045">
    <property type="protein sequence ID" value="KGM13404.1"/>
    <property type="molecule type" value="Genomic_DNA"/>
</dbReference>
<comment type="caution">
    <text evidence="3">The sequence shown here is derived from an EMBL/GenBank/DDBJ whole genome shotgun (WGS) entry which is preliminary data.</text>
</comment>
<dbReference type="PANTHER" id="PTHR30204:SF89">
    <property type="entry name" value="HTH MERR-TYPE DOMAIN-CONTAINING PROTEIN"/>
    <property type="match status" value="1"/>
</dbReference>
<dbReference type="SMART" id="SM00422">
    <property type="entry name" value="HTH_MERR"/>
    <property type="match status" value="1"/>
</dbReference>
<dbReference type="CDD" id="cd00592">
    <property type="entry name" value="HTH_MerR-like"/>
    <property type="match status" value="1"/>
</dbReference>
<sequence>MTSAAGSQPGVARSDGYGIATEASAEHSGPGCWPRGVSRTPSMRISDVLTALRGDFPTVTPSKLRFLEEQGLVEPARSGAGYRQYSPADVERLRHVLRLQRDQYLPLKVIAEQLDALDHGDEIEPLVPRRALHEAQAHEAPRATISSVAAHRNVPEAFVHELVEAGILRPGPQGALDAWAGEVVDVASVLAEHGIDARHLRSFRAAADRQIDVVEQVVAPLRGQRSGAAQERAACVAAELGELCGRLHTALIRSGTAHLT</sequence>
<keyword evidence="1" id="KW-0238">DNA-binding</keyword>
<dbReference type="Gene3D" id="1.10.1660.10">
    <property type="match status" value="1"/>
</dbReference>